<dbReference type="InterPro" id="IPR038655">
    <property type="entry name" value="Ribosomal_eL27_sf"/>
</dbReference>
<evidence type="ECO:0000256" key="1">
    <source>
        <dbReference type="ARBA" id="ARBA00022980"/>
    </source>
</evidence>
<feature type="region of interest" description="Disordered" evidence="3">
    <location>
        <begin position="739"/>
        <end position="764"/>
    </location>
</feature>
<keyword evidence="1 4" id="KW-0689">Ribosomal protein</keyword>
<dbReference type="GO" id="GO:1990904">
    <property type="term" value="C:ribonucleoprotein complex"/>
    <property type="evidence" value="ECO:0007669"/>
    <property type="project" value="UniProtKB-KW"/>
</dbReference>
<keyword evidence="2" id="KW-0687">Ribonucleoprotein</keyword>
<reference evidence="4" key="1">
    <citation type="journal article" date="2019" name="Sci. Rep.">
        <title>Draft genome of Tanacetum cinerariifolium, the natural source of mosquito coil.</title>
        <authorList>
            <person name="Yamashiro T."/>
            <person name="Shiraishi A."/>
            <person name="Satake H."/>
            <person name="Nakayama K."/>
        </authorList>
    </citation>
    <scope>NUCLEOTIDE SEQUENCE</scope>
</reference>
<dbReference type="PANTHER" id="PTHR10497">
    <property type="entry name" value="60S RIBOSOMAL PROTEIN L27"/>
    <property type="match status" value="1"/>
</dbReference>
<feature type="non-terminal residue" evidence="4">
    <location>
        <position position="1282"/>
    </location>
</feature>
<sequence>MMIMKVRMRIRKWCRGRRMTRRRRVLVVVVRLARVVILDMVLNGVVLMIDHDRIDYEAGSAGTGTTKRRCHIAIRDRPYGHCLVAGISKCPKKVIREDSAEKTAKKSRVKASIKLVNYHHIMPTRYTLDVDLKDVVTADVLTSRDKKMSACKETKKRLEERFKTGKNHLVFSKLRRGHAKVKWKDVCLLKCQGGLGIKALNIWNISFIAKHIWNVVSKKDSLWVKWCRDVLRMHFVHRIGDGSQTSVWFDNWLSLGPLSLFISKRDIYEARLSLDCKVCDIVERGDWKWPEEWRNKFSVLFLLPPPIIFHDRKDRVLWKSNNGKIGDFSASNVWADLAKEKPMVSWHKRPINRSIWSILQRLVIGFIVYFIWLERNLRRFQNKRRPVKDLCGIIRDNVRLRLMSLKIKKFVQVMEAARLWDFVVEELFVLISMRGMFDWGVQYGRISGVDSLFWDTIGVMDLDVLDMDMEDNEEDYFKTSWIVYYFSSFVICIMTSADDIVHSLLNEYMDKVGKNKNRKPHRGIKVFTHGSAGAGFVLRPLRSAKVTRKARGRANDSLVDNRGAKHAANSPRNDEIGKVLHGLSPLENSILNEQCSPVAKSYGPKTSLDHTGMGDVGNTSCGLASSKDDIASLRQAIIDAGQTSSQDGIASNKGGSGFVFGKNVNFAGVLKKPLGPVFNVQYSNDMTSADDIVHSLLNEYMDKVGKNKNRKPHRGIKVFTHGSAGAGFVLRPLRSAKVTRKARGRANDSPVDNRGAKHAANSPRNDEIGKVLHGLRSGSFNSNLKFSMGHSVDVSNPVCWLNHDNSICNENDGSFIKSPLENSILNEQCSPVAKSYGPKTSLDHTGMGDVGNTSCGLASSKDGIASLRQAIIDAGQTSSQDGIASNKGGSGFVFGKNVNFAGVLKKPLGPVFNVQYSNDVKCNPFGRSNNGKDIGASNGGWNAGVGNKFGSIVLSNQFSAVEPGIWLDKTEPPVIPIWVCVYNILMELFNGNGIDKIMNGVGKPLLMDNMTKERCLKKSGKLDFARVLVEVSANDVLPSSLEISYPPIGILLCLVRKPRTEEEIAAKNLRDAFKIRKHVVDDSGNNNVDDEGFTIIGKKNRHAAPQINIRLSKGGGMSNKKNNIGNKAPVQEIKKKSLVVKPVLASAYYQDFRPKVSVLDDEIMKEQKECVLETMEEEYNSEIWPKLKHDVIDAMETDDDVATDDGVTTKEMRAEDMDLGSGSAVAGMSSLSEDVPVKNLIQVLDDEIMKEQEECVLETMEEEYNSEIWPKLKHDVIDAMET</sequence>
<gene>
    <name evidence="4" type="ORF">Tci_066079</name>
</gene>
<proteinExistence type="predicted"/>
<evidence type="ECO:0000256" key="3">
    <source>
        <dbReference type="SAM" id="MobiDB-lite"/>
    </source>
</evidence>
<evidence type="ECO:0000313" key="4">
    <source>
        <dbReference type="EMBL" id="GEU94101.1"/>
    </source>
</evidence>
<dbReference type="Pfam" id="PF01777">
    <property type="entry name" value="Ribosomal_L27e"/>
    <property type="match status" value="1"/>
</dbReference>
<organism evidence="4">
    <name type="scientific">Tanacetum cinerariifolium</name>
    <name type="common">Dalmatian daisy</name>
    <name type="synonym">Chrysanthemum cinerariifolium</name>
    <dbReference type="NCBI Taxonomy" id="118510"/>
    <lineage>
        <taxon>Eukaryota</taxon>
        <taxon>Viridiplantae</taxon>
        <taxon>Streptophyta</taxon>
        <taxon>Embryophyta</taxon>
        <taxon>Tracheophyta</taxon>
        <taxon>Spermatophyta</taxon>
        <taxon>Magnoliopsida</taxon>
        <taxon>eudicotyledons</taxon>
        <taxon>Gunneridae</taxon>
        <taxon>Pentapetalae</taxon>
        <taxon>asterids</taxon>
        <taxon>campanulids</taxon>
        <taxon>Asterales</taxon>
        <taxon>Asteraceae</taxon>
        <taxon>Asteroideae</taxon>
        <taxon>Anthemideae</taxon>
        <taxon>Anthemidinae</taxon>
        <taxon>Tanacetum</taxon>
    </lineage>
</organism>
<evidence type="ECO:0000256" key="2">
    <source>
        <dbReference type="ARBA" id="ARBA00023274"/>
    </source>
</evidence>
<dbReference type="GO" id="GO:0003735">
    <property type="term" value="F:structural constituent of ribosome"/>
    <property type="evidence" value="ECO:0007669"/>
    <property type="project" value="InterPro"/>
</dbReference>
<dbReference type="CDD" id="cd06090">
    <property type="entry name" value="KOW_RPL27"/>
    <property type="match status" value="1"/>
</dbReference>
<dbReference type="InterPro" id="IPR001141">
    <property type="entry name" value="Ribosomal_eL27"/>
</dbReference>
<comment type="caution">
    <text evidence="4">The sequence shown here is derived from an EMBL/GenBank/DDBJ whole genome shotgun (WGS) entry which is preliminary data.</text>
</comment>
<dbReference type="EMBL" id="BKCJ010010997">
    <property type="protein sequence ID" value="GEU94101.1"/>
    <property type="molecule type" value="Genomic_DNA"/>
</dbReference>
<dbReference type="GO" id="GO:0006412">
    <property type="term" value="P:translation"/>
    <property type="evidence" value="ECO:0007669"/>
    <property type="project" value="InterPro"/>
</dbReference>
<protein>
    <submittedName>
        <fullName evidence="4">60S ribosomal protein L27-like</fullName>
    </submittedName>
</protein>
<dbReference type="GO" id="GO:0005840">
    <property type="term" value="C:ribosome"/>
    <property type="evidence" value="ECO:0007669"/>
    <property type="project" value="UniProtKB-KW"/>
</dbReference>
<feature type="region of interest" description="Disordered" evidence="3">
    <location>
        <begin position="549"/>
        <end position="576"/>
    </location>
</feature>
<accession>A0A6L2P6N9</accession>
<dbReference type="InterPro" id="IPR041991">
    <property type="entry name" value="Ribosomal_eL27_KOW"/>
</dbReference>
<name>A0A6L2P6N9_TANCI</name>
<dbReference type="Gene3D" id="2.30.30.770">
    <property type="match status" value="1"/>
</dbReference>